<organism evidence="1 2">
    <name type="scientific">Ceratitis capitata</name>
    <name type="common">Mediterranean fruit fly</name>
    <name type="synonym">Tephritis capitata</name>
    <dbReference type="NCBI Taxonomy" id="7213"/>
    <lineage>
        <taxon>Eukaryota</taxon>
        <taxon>Metazoa</taxon>
        <taxon>Ecdysozoa</taxon>
        <taxon>Arthropoda</taxon>
        <taxon>Hexapoda</taxon>
        <taxon>Insecta</taxon>
        <taxon>Pterygota</taxon>
        <taxon>Neoptera</taxon>
        <taxon>Endopterygota</taxon>
        <taxon>Diptera</taxon>
        <taxon>Brachycera</taxon>
        <taxon>Muscomorpha</taxon>
        <taxon>Tephritoidea</taxon>
        <taxon>Tephritidae</taxon>
        <taxon>Ceratitis</taxon>
        <taxon>Ceratitis</taxon>
    </lineage>
</organism>
<evidence type="ECO:0000313" key="2">
    <source>
        <dbReference type="Proteomes" id="UP000606786"/>
    </source>
</evidence>
<dbReference type="Proteomes" id="UP000606786">
    <property type="component" value="Unassembled WGS sequence"/>
</dbReference>
<sequence>MHTAHRTPHTARLPLHGCEVEGEKTRKLVTSATDRSSVGRRSIAWTTIKLKLIKRFVAVNSTPTCVRTRGDFYLLRATTASPLADVAPHSSSRSSSSSRASSVAAIFFSSFFRHTHTLVGIYACTYHCRAIIQLIEQFTLCPHAAYKQ</sequence>
<comment type="caution">
    <text evidence="1">The sequence shown here is derived from an EMBL/GenBank/DDBJ whole genome shotgun (WGS) entry which is preliminary data.</text>
</comment>
<evidence type="ECO:0000313" key="1">
    <source>
        <dbReference type="EMBL" id="CAD6993669.1"/>
    </source>
</evidence>
<reference evidence="1" key="1">
    <citation type="submission" date="2020-11" db="EMBL/GenBank/DDBJ databases">
        <authorList>
            <person name="Whitehead M."/>
        </authorList>
    </citation>
    <scope>NUCLEOTIDE SEQUENCE</scope>
    <source>
        <strain evidence="1">EGII</strain>
    </source>
</reference>
<name>A0A811U438_CERCA</name>
<gene>
    <name evidence="1" type="ORF">CCAP1982_LOCUS2475</name>
</gene>
<keyword evidence="2" id="KW-1185">Reference proteome</keyword>
<proteinExistence type="predicted"/>
<dbReference type="EMBL" id="CAJHJT010000001">
    <property type="protein sequence ID" value="CAD6993669.1"/>
    <property type="molecule type" value="Genomic_DNA"/>
</dbReference>
<dbReference type="AlphaFoldDB" id="A0A811U438"/>
<protein>
    <submittedName>
        <fullName evidence="1">(Mediterranean fruit fly) hypothetical protein</fullName>
    </submittedName>
</protein>
<accession>A0A811U438</accession>